<proteinExistence type="predicted"/>
<gene>
    <name evidence="2" type="ORF">Rifp1Sym_ay00260</name>
</gene>
<dbReference type="CDD" id="cd06529">
    <property type="entry name" value="S24_LexA-like"/>
    <property type="match status" value="1"/>
</dbReference>
<dbReference type="Proteomes" id="UP000004491">
    <property type="component" value="Unassembled WGS sequence"/>
</dbReference>
<feature type="domain" description="Peptidase S24/S26A/S26B/S26C" evidence="1">
    <location>
        <begin position="9"/>
        <end position="92"/>
    </location>
</feature>
<evidence type="ECO:0000313" key="2">
    <source>
        <dbReference type="EMBL" id="EGV51805.1"/>
    </source>
</evidence>
<protein>
    <submittedName>
        <fullName evidence="2">Putative phage repressor</fullName>
    </submittedName>
</protein>
<dbReference type="SUPFAM" id="SSF51306">
    <property type="entry name" value="LexA/Signal peptidase"/>
    <property type="match status" value="1"/>
</dbReference>
<dbReference type="InterPro" id="IPR036286">
    <property type="entry name" value="LexA/Signal_pep-like_sf"/>
</dbReference>
<comment type="caution">
    <text evidence="2">The sequence shown here is derived from an EMBL/GenBank/DDBJ whole genome shotgun (WGS) entry which is preliminary data.</text>
</comment>
<organism evidence="2 3">
    <name type="scientific">endosymbiont of Riftia pachyptila</name>
    <name type="common">vent Ph05</name>
    <dbReference type="NCBI Taxonomy" id="1048808"/>
    <lineage>
        <taxon>Bacteria</taxon>
        <taxon>Pseudomonadati</taxon>
        <taxon>Pseudomonadota</taxon>
        <taxon>Gammaproteobacteria</taxon>
        <taxon>sulfur-oxidizing symbionts</taxon>
    </lineage>
</organism>
<evidence type="ECO:0000313" key="3">
    <source>
        <dbReference type="Proteomes" id="UP000004491"/>
    </source>
</evidence>
<dbReference type="AlphaFoldDB" id="G2DC47"/>
<dbReference type="InterPro" id="IPR015927">
    <property type="entry name" value="Peptidase_S24_S26A/B/C"/>
</dbReference>
<name>G2DC47_9GAMM</name>
<reference evidence="2" key="1">
    <citation type="journal article" date="2011" name="ISME J.">
        <title>The endosymbionts of the deep-sea tubeworms Riftia pachyptila and Tevnia jerichonana share an identical physiology as revealed by proteogenomic analyses.</title>
        <authorList>
            <person name="Gardebrecht A."/>
            <person name="Markert S."/>
            <person name="Felbeck H."/>
            <person name="Thuermer A."/>
            <person name="Albrecht D."/>
            <person name="Wollherr A."/>
            <person name="Kabisch J."/>
            <person name="Lehmann R."/>
            <person name="Daniel R."/>
            <person name="Liesegang H."/>
            <person name="Hecker M."/>
            <person name="Sievert S.M."/>
            <person name="Schweder T."/>
        </authorList>
    </citation>
    <scope>NUCLEOTIDE SEQUENCE [LARGE SCALE GENOMIC DNA]</scope>
</reference>
<dbReference type="Gene3D" id="2.10.109.10">
    <property type="entry name" value="Umud Fragment, subunit A"/>
    <property type="match status" value="1"/>
</dbReference>
<sequence length="119" mass="13552">MMSNECSYNELYPLQVLDDSMEPEFPEKCIIVIEPAEVCATGAYIIAEVDGERWFRQYISEGEGKKRLVALKPGYPEIDLQGSEFKILGVIVQRNLRRKIKHYSPYVPDNGTPQPSSLN</sequence>
<dbReference type="InterPro" id="IPR039418">
    <property type="entry name" value="LexA-like"/>
</dbReference>
<dbReference type="EMBL" id="AFOC01000026">
    <property type="protein sequence ID" value="EGV51805.1"/>
    <property type="molecule type" value="Genomic_DNA"/>
</dbReference>
<dbReference type="Pfam" id="PF00717">
    <property type="entry name" value="Peptidase_S24"/>
    <property type="match status" value="1"/>
</dbReference>
<keyword evidence="3" id="KW-1185">Reference proteome</keyword>
<accession>G2DC47</accession>
<evidence type="ECO:0000259" key="1">
    <source>
        <dbReference type="Pfam" id="PF00717"/>
    </source>
</evidence>